<keyword evidence="5 8" id="KW-1133">Transmembrane helix</keyword>
<name>A0A438NFP9_EXOME</name>
<feature type="transmembrane region" description="Helical" evidence="8">
    <location>
        <begin position="68"/>
        <end position="90"/>
    </location>
</feature>
<evidence type="ECO:0000313" key="10">
    <source>
        <dbReference type="Proteomes" id="UP000288859"/>
    </source>
</evidence>
<gene>
    <name evidence="9" type="ORF">B0A52_01671</name>
</gene>
<feature type="transmembrane region" description="Helical" evidence="8">
    <location>
        <begin position="395"/>
        <end position="413"/>
    </location>
</feature>
<dbReference type="GO" id="GO:0000139">
    <property type="term" value="C:Golgi membrane"/>
    <property type="evidence" value="ECO:0007669"/>
    <property type="project" value="TreeGrafter"/>
</dbReference>
<proteinExistence type="predicted"/>
<feature type="region of interest" description="Disordered" evidence="7">
    <location>
        <begin position="1"/>
        <end position="64"/>
    </location>
</feature>
<comment type="subcellular location">
    <subcellularLocation>
        <location evidence="1">Endomembrane system</location>
        <topology evidence="1">Multi-pass membrane protein</topology>
    </subcellularLocation>
</comment>
<keyword evidence="6 8" id="KW-0472">Membrane</keyword>
<dbReference type="PANTHER" id="PTHR10778:SF4">
    <property type="entry name" value="NUCLEOTIDE SUGAR TRANSPORTER SLC35B4"/>
    <property type="match status" value="1"/>
</dbReference>
<comment type="caution">
    <text evidence="9">The sequence shown here is derived from an EMBL/GenBank/DDBJ whole genome shotgun (WGS) entry which is preliminary data.</text>
</comment>
<evidence type="ECO:0000256" key="2">
    <source>
        <dbReference type="ARBA" id="ARBA00022448"/>
    </source>
</evidence>
<dbReference type="NCBIfam" id="TIGR00803">
    <property type="entry name" value="nst"/>
    <property type="match status" value="1"/>
</dbReference>
<dbReference type="GO" id="GO:0005462">
    <property type="term" value="F:UDP-N-acetylglucosamine transmembrane transporter activity"/>
    <property type="evidence" value="ECO:0007669"/>
    <property type="project" value="TreeGrafter"/>
</dbReference>
<dbReference type="InterPro" id="IPR013657">
    <property type="entry name" value="SCL35B1-4/HUT1"/>
</dbReference>
<evidence type="ECO:0000313" key="9">
    <source>
        <dbReference type="EMBL" id="RVX74545.1"/>
    </source>
</evidence>
<feature type="transmembrane region" description="Helical" evidence="8">
    <location>
        <begin position="102"/>
        <end position="123"/>
    </location>
</feature>
<evidence type="ECO:0000256" key="8">
    <source>
        <dbReference type="SAM" id="Phobius"/>
    </source>
</evidence>
<feature type="transmembrane region" description="Helical" evidence="8">
    <location>
        <begin position="337"/>
        <end position="358"/>
    </location>
</feature>
<feature type="transmembrane region" description="Helical" evidence="8">
    <location>
        <begin position="144"/>
        <end position="162"/>
    </location>
</feature>
<evidence type="ECO:0000256" key="7">
    <source>
        <dbReference type="SAM" id="MobiDB-lite"/>
    </source>
</evidence>
<feature type="transmembrane region" description="Helical" evidence="8">
    <location>
        <begin position="196"/>
        <end position="215"/>
    </location>
</feature>
<sequence length="449" mass="47701">MAVAQKDPLANSSSTTRRRLPHGTDQDSESIQEKEEYKDSNGTVVHSNGHVKKPTTPSSSTSTSSSTLSITLIWAPTLILIFGGCCSNVYTLEALISTSPSSGSLITALQFLVVALTTLPPHLSLHRGWKNLYLKPRSVPIRKWVIYTAYFLAINILNNMAFGYRISIPLHIILRSAGPVTTMAVGRLYGGKRYPVQKVVAVFLLFAGVVVAATSDAMSKSQSASESEKEREGMMTSSSSASDEVLLSSMSAQIPGFALLASALLLSAMMGLYTDDMYAKHGRSSSITLETLFYSHGLSLPFFATQFSSLQSQLVTLTALSSSASSSSSSSFSLFSIPWPVVLLLLNATTQLLCIVGVNRLSAQSSSLTVSMVLNVRKLISLVLSIWLFGNTLPAGVLVGAVVVFIGGGLYALPANPRSMPSSSSAPARTENGSVGAAKIKGEGKKKTK</sequence>
<feature type="region of interest" description="Disordered" evidence="7">
    <location>
        <begin position="419"/>
        <end position="449"/>
    </location>
</feature>
<keyword evidence="2" id="KW-0813">Transport</keyword>
<feature type="transmembrane region" description="Helical" evidence="8">
    <location>
        <begin position="254"/>
        <end position="274"/>
    </location>
</feature>
<dbReference type="GO" id="GO:0005464">
    <property type="term" value="F:UDP-xylose transmembrane transporter activity"/>
    <property type="evidence" value="ECO:0007669"/>
    <property type="project" value="TreeGrafter"/>
</dbReference>
<protein>
    <recommendedName>
        <fullName evidence="11">Sugar phosphate transporter domain-containing protein</fullName>
    </recommendedName>
</protein>
<evidence type="ECO:0000256" key="6">
    <source>
        <dbReference type="ARBA" id="ARBA00023136"/>
    </source>
</evidence>
<dbReference type="OrthoDB" id="999962at2759"/>
<feature type="compositionally biased region" description="Basic and acidic residues" evidence="7">
    <location>
        <begin position="440"/>
        <end position="449"/>
    </location>
</feature>
<dbReference type="EMBL" id="NAJM01000004">
    <property type="protein sequence ID" value="RVX74545.1"/>
    <property type="molecule type" value="Genomic_DNA"/>
</dbReference>
<keyword evidence="3" id="KW-0762">Sugar transport</keyword>
<dbReference type="VEuPathDB" id="FungiDB:PV10_07249"/>
<reference evidence="9 10" key="1">
    <citation type="submission" date="2017-03" db="EMBL/GenBank/DDBJ databases">
        <title>Genomes of endolithic fungi from Antarctica.</title>
        <authorList>
            <person name="Coleine C."/>
            <person name="Masonjones S."/>
            <person name="Stajich J.E."/>
        </authorList>
    </citation>
    <scope>NUCLEOTIDE SEQUENCE [LARGE SCALE GENOMIC DNA]</scope>
    <source>
        <strain evidence="9 10">CCFEE 6314</strain>
    </source>
</reference>
<dbReference type="AlphaFoldDB" id="A0A438NFP9"/>
<keyword evidence="4 8" id="KW-0812">Transmembrane</keyword>
<feature type="transmembrane region" description="Helical" evidence="8">
    <location>
        <begin position="286"/>
        <end position="304"/>
    </location>
</feature>
<dbReference type="Proteomes" id="UP000288859">
    <property type="component" value="Unassembled WGS sequence"/>
</dbReference>
<evidence type="ECO:0000256" key="3">
    <source>
        <dbReference type="ARBA" id="ARBA00022597"/>
    </source>
</evidence>
<evidence type="ECO:0000256" key="5">
    <source>
        <dbReference type="ARBA" id="ARBA00022989"/>
    </source>
</evidence>
<feature type="compositionally biased region" description="Low complexity" evidence="7">
    <location>
        <begin position="54"/>
        <end position="64"/>
    </location>
</feature>
<dbReference type="PANTHER" id="PTHR10778">
    <property type="entry name" value="SOLUTE CARRIER FAMILY 35 MEMBER B"/>
    <property type="match status" value="1"/>
</dbReference>
<dbReference type="GO" id="GO:0005789">
    <property type="term" value="C:endoplasmic reticulum membrane"/>
    <property type="evidence" value="ECO:0007669"/>
    <property type="project" value="TreeGrafter"/>
</dbReference>
<evidence type="ECO:0000256" key="1">
    <source>
        <dbReference type="ARBA" id="ARBA00004127"/>
    </source>
</evidence>
<evidence type="ECO:0008006" key="11">
    <source>
        <dbReference type="Google" id="ProtNLM"/>
    </source>
</evidence>
<accession>A0A438NFP9</accession>
<dbReference type="Pfam" id="PF08449">
    <property type="entry name" value="UAA"/>
    <property type="match status" value="1"/>
</dbReference>
<organism evidence="9 10">
    <name type="scientific">Exophiala mesophila</name>
    <name type="common">Black yeast-like fungus</name>
    <dbReference type="NCBI Taxonomy" id="212818"/>
    <lineage>
        <taxon>Eukaryota</taxon>
        <taxon>Fungi</taxon>
        <taxon>Dikarya</taxon>
        <taxon>Ascomycota</taxon>
        <taxon>Pezizomycotina</taxon>
        <taxon>Eurotiomycetes</taxon>
        <taxon>Chaetothyriomycetidae</taxon>
        <taxon>Chaetothyriales</taxon>
        <taxon>Herpotrichiellaceae</taxon>
        <taxon>Exophiala</taxon>
    </lineage>
</organism>
<evidence type="ECO:0000256" key="4">
    <source>
        <dbReference type="ARBA" id="ARBA00022692"/>
    </source>
</evidence>
<feature type="compositionally biased region" description="Low complexity" evidence="7">
    <location>
        <begin position="419"/>
        <end position="428"/>
    </location>
</feature>